<keyword evidence="3" id="KW-1185">Reference proteome</keyword>
<dbReference type="Proteomes" id="UP000801492">
    <property type="component" value="Unassembled WGS sequence"/>
</dbReference>
<feature type="coiled-coil region" evidence="1">
    <location>
        <begin position="320"/>
        <end position="350"/>
    </location>
</feature>
<feature type="coiled-coil region" evidence="1">
    <location>
        <begin position="231"/>
        <end position="289"/>
    </location>
</feature>
<feature type="coiled-coil region" evidence="1">
    <location>
        <begin position="85"/>
        <end position="112"/>
    </location>
</feature>
<protein>
    <submittedName>
        <fullName evidence="2">Uncharacterized protein</fullName>
    </submittedName>
</protein>
<name>A0A8K0GK60_IGNLU</name>
<evidence type="ECO:0000256" key="1">
    <source>
        <dbReference type="SAM" id="Coils"/>
    </source>
</evidence>
<evidence type="ECO:0000313" key="3">
    <source>
        <dbReference type="Proteomes" id="UP000801492"/>
    </source>
</evidence>
<proteinExistence type="predicted"/>
<comment type="caution">
    <text evidence="2">The sequence shown here is derived from an EMBL/GenBank/DDBJ whole genome shotgun (WGS) entry which is preliminary data.</text>
</comment>
<organism evidence="2 3">
    <name type="scientific">Ignelater luminosus</name>
    <name type="common">Cucubano</name>
    <name type="synonym">Pyrophorus luminosus</name>
    <dbReference type="NCBI Taxonomy" id="2038154"/>
    <lineage>
        <taxon>Eukaryota</taxon>
        <taxon>Metazoa</taxon>
        <taxon>Ecdysozoa</taxon>
        <taxon>Arthropoda</taxon>
        <taxon>Hexapoda</taxon>
        <taxon>Insecta</taxon>
        <taxon>Pterygota</taxon>
        <taxon>Neoptera</taxon>
        <taxon>Endopterygota</taxon>
        <taxon>Coleoptera</taxon>
        <taxon>Polyphaga</taxon>
        <taxon>Elateriformia</taxon>
        <taxon>Elateroidea</taxon>
        <taxon>Elateridae</taxon>
        <taxon>Agrypninae</taxon>
        <taxon>Pyrophorini</taxon>
        <taxon>Ignelater</taxon>
    </lineage>
</organism>
<reference evidence="2" key="1">
    <citation type="submission" date="2019-08" db="EMBL/GenBank/DDBJ databases">
        <title>The genome of the North American firefly Photinus pyralis.</title>
        <authorList>
            <consortium name="Photinus pyralis genome working group"/>
            <person name="Fallon T.R."/>
            <person name="Sander Lower S.E."/>
            <person name="Weng J.-K."/>
        </authorList>
    </citation>
    <scope>NUCLEOTIDE SEQUENCE</scope>
    <source>
        <strain evidence="2">TRF0915ILg1</strain>
        <tissue evidence="2">Whole body</tissue>
    </source>
</reference>
<evidence type="ECO:0000313" key="2">
    <source>
        <dbReference type="EMBL" id="KAF2904632.1"/>
    </source>
</evidence>
<accession>A0A8K0GK60</accession>
<gene>
    <name evidence="2" type="ORF">ILUMI_01538</name>
</gene>
<keyword evidence="1" id="KW-0175">Coiled coil</keyword>
<dbReference type="OrthoDB" id="7459479at2759"/>
<feature type="coiled-coil region" evidence="1">
    <location>
        <begin position="1"/>
        <end position="28"/>
    </location>
</feature>
<sequence length="352" mass="41627">MNVIVERKKQAVEKIEELESNIHSINISCNTYLTKNLGYENRLNDQCEKYIVKIKAIDQELVHASNNEEQIKHIIASQPYSRIQKEQLSQEMKDLQNTIKLKDERCNELRELIYKYDFKLSETKQKVEASAYKYNNIISQLELCKLEFNKLRVRESGFARSDTEQEIQTCQRMLDKMMNSLKLEYEDCNSKIIELNKKQNEVDIQNGSIKKELDKLLKLEAEMDFTLQHKINKCNKEKQENLCEINKLKKTLEDLKCGRCDLTSMKEELKQNEERKTQMLEFKENLKERALYFFERLQSQMVRNMEYYMSVAEEISAAMVSAQEEAIANVNNQKKLLEEAQEKIESLAKINK</sequence>
<dbReference type="EMBL" id="VTPC01000720">
    <property type="protein sequence ID" value="KAF2904632.1"/>
    <property type="molecule type" value="Genomic_DNA"/>
</dbReference>
<dbReference type="AlphaFoldDB" id="A0A8K0GK60"/>